<protein>
    <submittedName>
        <fullName evidence="1">Uncharacterized protein</fullName>
    </submittedName>
</protein>
<organism evidence="1 2">
    <name type="scientific">Cyphomyrmex costatus</name>
    <dbReference type="NCBI Taxonomy" id="456900"/>
    <lineage>
        <taxon>Eukaryota</taxon>
        <taxon>Metazoa</taxon>
        <taxon>Ecdysozoa</taxon>
        <taxon>Arthropoda</taxon>
        <taxon>Hexapoda</taxon>
        <taxon>Insecta</taxon>
        <taxon>Pterygota</taxon>
        <taxon>Neoptera</taxon>
        <taxon>Endopterygota</taxon>
        <taxon>Hymenoptera</taxon>
        <taxon>Apocrita</taxon>
        <taxon>Aculeata</taxon>
        <taxon>Formicoidea</taxon>
        <taxon>Formicidae</taxon>
        <taxon>Myrmicinae</taxon>
        <taxon>Cyphomyrmex</taxon>
    </lineage>
</organism>
<reference evidence="1 2" key="1">
    <citation type="submission" date="2016-03" db="EMBL/GenBank/DDBJ databases">
        <title>Cyphomyrmex costatus WGS genome.</title>
        <authorList>
            <person name="Nygaard S."/>
            <person name="Hu H."/>
            <person name="Boomsma J."/>
            <person name="Zhang G."/>
        </authorList>
    </citation>
    <scope>NUCLEOTIDE SEQUENCE [LARGE SCALE GENOMIC DNA]</scope>
    <source>
        <strain evidence="1">MS0001</strain>
        <tissue evidence="1">Whole body</tissue>
    </source>
</reference>
<name>A0A195C2X6_9HYME</name>
<dbReference type="EMBL" id="KQ978379">
    <property type="protein sequence ID" value="KYM94538.1"/>
    <property type="molecule type" value="Genomic_DNA"/>
</dbReference>
<sequence length="115" mass="12773">MHREQEGGRVTIVQQPHKLSRWQVQRDRRAASVRLIRAETAAVAPLCSALAATRLVGSSVRLSAPRERAVKNLLEGVERRFGRPAGDGRKTDASFALEEELLARYEEAKVTADKP</sequence>
<keyword evidence="2" id="KW-1185">Reference proteome</keyword>
<evidence type="ECO:0000313" key="1">
    <source>
        <dbReference type="EMBL" id="KYM94538.1"/>
    </source>
</evidence>
<proteinExistence type="predicted"/>
<evidence type="ECO:0000313" key="2">
    <source>
        <dbReference type="Proteomes" id="UP000078542"/>
    </source>
</evidence>
<dbReference type="Proteomes" id="UP000078542">
    <property type="component" value="Unassembled WGS sequence"/>
</dbReference>
<dbReference type="AlphaFoldDB" id="A0A195C2X6"/>
<gene>
    <name evidence="1" type="ORF">ALC62_14981</name>
</gene>
<accession>A0A195C2X6</accession>